<dbReference type="Gene3D" id="1.20.140.40">
    <property type="entry name" value="Invertase/pectin methylesterase inhibitor family protein"/>
    <property type="match status" value="1"/>
</dbReference>
<evidence type="ECO:0000259" key="5">
    <source>
        <dbReference type="SMART" id="SM00856"/>
    </source>
</evidence>
<feature type="domain" description="Pectinesterase inhibitor" evidence="5">
    <location>
        <begin position="29"/>
        <end position="182"/>
    </location>
</feature>
<evidence type="ECO:0000256" key="3">
    <source>
        <dbReference type="ARBA" id="ARBA00038471"/>
    </source>
</evidence>
<comment type="similarity">
    <text evidence="3">Belongs to the PMEI family.</text>
</comment>
<keyword evidence="1 4" id="KW-0732">Signal</keyword>
<dbReference type="SMART" id="SM00856">
    <property type="entry name" value="PMEI"/>
    <property type="match status" value="1"/>
</dbReference>
<dbReference type="PANTHER" id="PTHR35357:SF23">
    <property type="entry name" value="PECTINESTERASE INHIBITOR DOMAIN-CONTAINING PROTEIN"/>
    <property type="match status" value="1"/>
</dbReference>
<accession>A0AAQ3JRX8</accession>
<dbReference type="SUPFAM" id="SSF101148">
    <property type="entry name" value="Plant invertase/pectin methylesterase inhibitor"/>
    <property type="match status" value="1"/>
</dbReference>
<dbReference type="EMBL" id="CP136890">
    <property type="protein sequence ID" value="WOK94941.1"/>
    <property type="molecule type" value="Genomic_DNA"/>
</dbReference>
<dbReference type="InterPro" id="IPR035513">
    <property type="entry name" value="Invertase/methylesterase_inhib"/>
</dbReference>
<dbReference type="NCBIfam" id="TIGR01614">
    <property type="entry name" value="PME_inhib"/>
    <property type="match status" value="1"/>
</dbReference>
<sequence length="187" mass="20037">MLRVAHVLLSFPLLFLLLLCRSSPTAATAQPDIVDETCNQTASDDPNVNYTLCVDSLRSVPRSKHADLRGLAIISLRLAKANATHAKSLAKALLKAEKATMSGYEKSCLETCRDLYGEAVSSLKSTVRMIKAERYVDAKVYASSAVDAPGGCEDGFQEGGIASPLAEENDYLFQLAVIALAITSRLG</sequence>
<evidence type="ECO:0000256" key="4">
    <source>
        <dbReference type="SAM" id="SignalP"/>
    </source>
</evidence>
<dbReference type="AlphaFoldDB" id="A0AAQ3JRX8"/>
<gene>
    <name evidence="6" type="ORF">Cni_G03646</name>
</gene>
<feature type="signal peptide" evidence="4">
    <location>
        <begin position="1"/>
        <end position="27"/>
    </location>
</feature>
<dbReference type="GO" id="GO:0005576">
    <property type="term" value="C:extracellular region"/>
    <property type="evidence" value="ECO:0007669"/>
    <property type="project" value="UniProtKB-ARBA"/>
</dbReference>
<proteinExistence type="inferred from homology"/>
<dbReference type="GO" id="GO:0004857">
    <property type="term" value="F:enzyme inhibitor activity"/>
    <property type="evidence" value="ECO:0007669"/>
    <property type="project" value="InterPro"/>
</dbReference>
<feature type="chain" id="PRO_5042847945" evidence="4">
    <location>
        <begin position="28"/>
        <end position="187"/>
    </location>
</feature>
<dbReference type="Pfam" id="PF04043">
    <property type="entry name" value="PMEI"/>
    <property type="match status" value="1"/>
</dbReference>
<organism evidence="6 7">
    <name type="scientific">Canna indica</name>
    <name type="common">Indian-shot</name>
    <dbReference type="NCBI Taxonomy" id="4628"/>
    <lineage>
        <taxon>Eukaryota</taxon>
        <taxon>Viridiplantae</taxon>
        <taxon>Streptophyta</taxon>
        <taxon>Embryophyta</taxon>
        <taxon>Tracheophyta</taxon>
        <taxon>Spermatophyta</taxon>
        <taxon>Magnoliopsida</taxon>
        <taxon>Liliopsida</taxon>
        <taxon>Zingiberales</taxon>
        <taxon>Cannaceae</taxon>
        <taxon>Canna</taxon>
    </lineage>
</organism>
<dbReference type="InterPro" id="IPR034088">
    <property type="entry name" value="Pla_a_1-like"/>
</dbReference>
<dbReference type="InterPro" id="IPR006501">
    <property type="entry name" value="Pectinesterase_inhib_dom"/>
</dbReference>
<protein>
    <submittedName>
        <fullName evidence="6">Invertase inhibitor</fullName>
    </submittedName>
</protein>
<evidence type="ECO:0000256" key="2">
    <source>
        <dbReference type="ARBA" id="ARBA00023157"/>
    </source>
</evidence>
<dbReference type="FunFam" id="1.20.140.40:FF:000002">
    <property type="entry name" value="Putative invertase inhibitor"/>
    <property type="match status" value="1"/>
</dbReference>
<dbReference type="PANTHER" id="PTHR35357">
    <property type="entry name" value="OS02G0537100 PROTEIN"/>
    <property type="match status" value="1"/>
</dbReference>
<keyword evidence="7" id="KW-1185">Reference proteome</keyword>
<name>A0AAQ3JRX8_9LILI</name>
<reference evidence="6 7" key="1">
    <citation type="submission" date="2023-10" db="EMBL/GenBank/DDBJ databases">
        <title>Chromosome-scale genome assembly provides insights into flower coloration mechanisms of Canna indica.</title>
        <authorList>
            <person name="Li C."/>
        </authorList>
    </citation>
    <scope>NUCLEOTIDE SEQUENCE [LARGE SCALE GENOMIC DNA]</scope>
    <source>
        <tissue evidence="6">Flower</tissue>
    </source>
</reference>
<evidence type="ECO:0000313" key="7">
    <source>
        <dbReference type="Proteomes" id="UP001327560"/>
    </source>
</evidence>
<dbReference type="Proteomes" id="UP001327560">
    <property type="component" value="Chromosome 1"/>
</dbReference>
<dbReference type="CDD" id="cd15795">
    <property type="entry name" value="PMEI-Pla_a_1_like"/>
    <property type="match status" value="1"/>
</dbReference>
<evidence type="ECO:0000256" key="1">
    <source>
        <dbReference type="ARBA" id="ARBA00022729"/>
    </source>
</evidence>
<evidence type="ECO:0000313" key="6">
    <source>
        <dbReference type="EMBL" id="WOK94941.1"/>
    </source>
</evidence>
<keyword evidence="2" id="KW-1015">Disulfide bond</keyword>